<protein>
    <submittedName>
        <fullName evidence="7">Uncharacterized protein</fullName>
    </submittedName>
</protein>
<evidence type="ECO:0000256" key="1">
    <source>
        <dbReference type="ARBA" id="ARBA00004141"/>
    </source>
</evidence>
<dbReference type="InterPro" id="IPR036259">
    <property type="entry name" value="MFS_trans_sf"/>
</dbReference>
<keyword evidence="8" id="KW-1185">Reference proteome</keyword>
<evidence type="ECO:0000256" key="6">
    <source>
        <dbReference type="SAM" id="Phobius"/>
    </source>
</evidence>
<evidence type="ECO:0000313" key="7">
    <source>
        <dbReference type="EMBL" id="VAH96698.1"/>
    </source>
</evidence>
<feature type="transmembrane region" description="Helical" evidence="6">
    <location>
        <begin position="122"/>
        <end position="141"/>
    </location>
</feature>
<keyword evidence="4 6" id="KW-1133">Transmembrane helix</keyword>
<feature type="transmembrane region" description="Helical" evidence="6">
    <location>
        <begin position="88"/>
        <end position="110"/>
    </location>
</feature>
<evidence type="ECO:0000256" key="5">
    <source>
        <dbReference type="ARBA" id="ARBA00023136"/>
    </source>
</evidence>
<dbReference type="PANTHER" id="PTHR23504">
    <property type="entry name" value="MAJOR FACILITATOR SUPERFAMILY DOMAIN-CONTAINING PROTEIN 10"/>
    <property type="match status" value="1"/>
</dbReference>
<evidence type="ECO:0000256" key="4">
    <source>
        <dbReference type="ARBA" id="ARBA00022989"/>
    </source>
</evidence>
<evidence type="ECO:0000256" key="3">
    <source>
        <dbReference type="ARBA" id="ARBA00022692"/>
    </source>
</evidence>
<accession>A0A9R0SK80</accession>
<name>A0A9R0SK80_TRITD</name>
<dbReference type="PANTHER" id="PTHR23504:SF88">
    <property type="entry name" value="MAJOR FACILITATOR SUPERFAMILY ANTIPORTER"/>
    <property type="match status" value="1"/>
</dbReference>
<reference evidence="7 8" key="1">
    <citation type="submission" date="2017-09" db="EMBL/GenBank/DDBJ databases">
        <authorList>
            <consortium name="International Durum Wheat Genome Sequencing Consortium (IDWGSC)"/>
            <person name="Milanesi L."/>
        </authorList>
    </citation>
    <scope>NUCLEOTIDE SEQUENCE [LARGE SCALE GENOMIC DNA]</scope>
    <source>
        <strain evidence="8">cv. Svevo</strain>
    </source>
</reference>
<evidence type="ECO:0000313" key="8">
    <source>
        <dbReference type="Proteomes" id="UP000324705"/>
    </source>
</evidence>
<keyword evidence="5 6" id="KW-0472">Membrane</keyword>
<dbReference type="Gene3D" id="1.20.1250.20">
    <property type="entry name" value="MFS general substrate transporter like domains"/>
    <property type="match status" value="1"/>
</dbReference>
<evidence type="ECO:0000256" key="2">
    <source>
        <dbReference type="ARBA" id="ARBA00022448"/>
    </source>
</evidence>
<keyword evidence="3 6" id="KW-0812">Transmembrane</keyword>
<comment type="subcellular location">
    <subcellularLocation>
        <location evidence="1">Membrane</location>
        <topology evidence="1">Multi-pass membrane protein</topology>
    </subcellularLocation>
</comment>
<dbReference type="AlphaFoldDB" id="A0A9R0SK80"/>
<dbReference type="GO" id="GO:0016020">
    <property type="term" value="C:membrane"/>
    <property type="evidence" value="ECO:0007669"/>
    <property type="project" value="UniProtKB-SubCell"/>
</dbReference>
<keyword evidence="2" id="KW-0813">Transport</keyword>
<gene>
    <name evidence="7" type="ORF">TRITD_4Av1G211850</name>
</gene>
<proteinExistence type="predicted"/>
<dbReference type="SUPFAM" id="SSF103473">
    <property type="entry name" value="MFS general substrate transporter"/>
    <property type="match status" value="1"/>
</dbReference>
<dbReference type="EMBL" id="LT934117">
    <property type="protein sequence ID" value="VAH96698.1"/>
    <property type="molecule type" value="Genomic_DNA"/>
</dbReference>
<organism evidence="7 8">
    <name type="scientific">Triticum turgidum subsp. durum</name>
    <name type="common">Durum wheat</name>
    <name type="synonym">Triticum durum</name>
    <dbReference type="NCBI Taxonomy" id="4567"/>
    <lineage>
        <taxon>Eukaryota</taxon>
        <taxon>Viridiplantae</taxon>
        <taxon>Streptophyta</taxon>
        <taxon>Embryophyta</taxon>
        <taxon>Tracheophyta</taxon>
        <taxon>Spermatophyta</taxon>
        <taxon>Magnoliopsida</taxon>
        <taxon>Liliopsida</taxon>
        <taxon>Poales</taxon>
        <taxon>Poaceae</taxon>
        <taxon>BOP clade</taxon>
        <taxon>Pooideae</taxon>
        <taxon>Triticodae</taxon>
        <taxon>Triticeae</taxon>
        <taxon>Triticinae</taxon>
        <taxon>Triticum</taxon>
    </lineage>
</organism>
<feature type="transmembrane region" description="Helical" evidence="6">
    <location>
        <begin position="209"/>
        <end position="230"/>
    </location>
</feature>
<dbReference type="Gramene" id="TRITD4Av1G211850.3">
    <property type="protein sequence ID" value="TRITD4Av1G211850.3"/>
    <property type="gene ID" value="TRITD4Av1G211850"/>
</dbReference>
<sequence length="237" mass="25987">MYHDDKMEAIDKIGAQVTDLNIEDGKAKQCGSGRMASTKSLLKNRQLMSAITLYCVFSLHDTAYLEIFSLWAVSSRKYRGLSLTSQDVGAVLAISGFGVLVYQLVIYPLLAKYAGLIKPFRSAAVLSILLLTTYPFMGRLYGVELKATITVACNILQNTEVIQEQRGVPNGISMTLMSIFKAVAPAAGGILFSWAQKNITGLFLPGDHILFFMLNMVSVIGLSLTFKPFFSMTSVMK</sequence>
<dbReference type="Proteomes" id="UP000324705">
    <property type="component" value="Chromosome 4A"/>
</dbReference>